<dbReference type="Gene3D" id="3.40.630.30">
    <property type="match status" value="1"/>
</dbReference>
<accession>A0ABY6DGT5</accession>
<organism evidence="3 4">
    <name type="scientific">Roseovarius pelagicus</name>
    <dbReference type="NCBI Taxonomy" id="2980108"/>
    <lineage>
        <taxon>Bacteria</taxon>
        <taxon>Pseudomonadati</taxon>
        <taxon>Pseudomonadota</taxon>
        <taxon>Alphaproteobacteria</taxon>
        <taxon>Rhodobacterales</taxon>
        <taxon>Roseobacteraceae</taxon>
        <taxon>Roseovarius</taxon>
    </lineage>
</organism>
<dbReference type="InterPro" id="IPR016181">
    <property type="entry name" value="Acyl_CoA_acyltransferase"/>
</dbReference>
<proteinExistence type="predicted"/>
<dbReference type="Proteomes" id="UP001064087">
    <property type="component" value="Chromosome"/>
</dbReference>
<evidence type="ECO:0000259" key="2">
    <source>
        <dbReference type="PROSITE" id="PS51186"/>
    </source>
</evidence>
<gene>
    <name evidence="3" type="ORF">N7U68_05875</name>
</gene>
<dbReference type="PANTHER" id="PTHR13947">
    <property type="entry name" value="GNAT FAMILY N-ACETYLTRANSFERASE"/>
    <property type="match status" value="1"/>
</dbReference>
<sequence length="152" mass="16911">MDSDGPWVVAQHGQLYARDDGFDASFGRLVARIVADFIANHDSEYEAGWVAERDGAPMGCIFCVRLDAQTAKLRMFLVLPEARGSGLGAQLLDTCMAFARVAGYRRMQLWTHESHRAACALYAKRGWSLTDSRPVHSFGCDLVEQSWEIALQ</sequence>
<dbReference type="PROSITE" id="PS51186">
    <property type="entry name" value="GNAT"/>
    <property type="match status" value="1"/>
</dbReference>
<evidence type="ECO:0000256" key="1">
    <source>
        <dbReference type="ARBA" id="ARBA00022679"/>
    </source>
</evidence>
<keyword evidence="1" id="KW-0808">Transferase</keyword>
<dbReference type="RefSeq" id="WP_263048546.1">
    <property type="nucleotide sequence ID" value="NZ_CP106738.1"/>
</dbReference>
<dbReference type="SUPFAM" id="SSF55729">
    <property type="entry name" value="Acyl-CoA N-acyltransferases (Nat)"/>
    <property type="match status" value="1"/>
</dbReference>
<evidence type="ECO:0000313" key="4">
    <source>
        <dbReference type="Proteomes" id="UP001064087"/>
    </source>
</evidence>
<evidence type="ECO:0000313" key="3">
    <source>
        <dbReference type="EMBL" id="UXX84178.1"/>
    </source>
</evidence>
<dbReference type="CDD" id="cd04301">
    <property type="entry name" value="NAT_SF"/>
    <property type="match status" value="1"/>
</dbReference>
<name>A0ABY6DGT5_9RHOB</name>
<protein>
    <submittedName>
        <fullName evidence="3">GNAT family N-acetyltransferase</fullName>
    </submittedName>
</protein>
<feature type="domain" description="N-acetyltransferase" evidence="2">
    <location>
        <begin position="5"/>
        <end position="152"/>
    </location>
</feature>
<dbReference type="InterPro" id="IPR000182">
    <property type="entry name" value="GNAT_dom"/>
</dbReference>
<reference evidence="3" key="1">
    <citation type="submission" date="2022-10" db="EMBL/GenBank/DDBJ databases">
        <title>Roseovarius pelagicus sp. nov., isolated from Arctic seawater.</title>
        <authorList>
            <person name="Hong Y.W."/>
            <person name="Hwang C.Y."/>
        </authorList>
    </citation>
    <scope>NUCLEOTIDE SEQUENCE</scope>
    <source>
        <strain evidence="3">HL-MP18</strain>
    </source>
</reference>
<dbReference type="InterPro" id="IPR050769">
    <property type="entry name" value="NAT_camello-type"/>
</dbReference>
<keyword evidence="4" id="KW-1185">Reference proteome</keyword>
<dbReference type="Pfam" id="PF00583">
    <property type="entry name" value="Acetyltransf_1"/>
    <property type="match status" value="1"/>
</dbReference>
<dbReference type="PANTHER" id="PTHR13947:SF37">
    <property type="entry name" value="LD18367P"/>
    <property type="match status" value="1"/>
</dbReference>
<dbReference type="EMBL" id="CP106738">
    <property type="protein sequence ID" value="UXX84178.1"/>
    <property type="molecule type" value="Genomic_DNA"/>
</dbReference>